<dbReference type="SUPFAM" id="SSF53850">
    <property type="entry name" value="Periplasmic binding protein-like II"/>
    <property type="match status" value="1"/>
</dbReference>
<feature type="signal peptide" evidence="1">
    <location>
        <begin position="1"/>
        <end position="22"/>
    </location>
</feature>
<dbReference type="CDD" id="cd13640">
    <property type="entry name" value="PBP2_ChoX"/>
    <property type="match status" value="1"/>
</dbReference>
<dbReference type="GO" id="GO:0015871">
    <property type="term" value="P:choline transport"/>
    <property type="evidence" value="ECO:0007669"/>
    <property type="project" value="InterPro"/>
</dbReference>
<protein>
    <submittedName>
        <fullName evidence="3">Glycine/betaine ABC transporter substrate-binding protein</fullName>
    </submittedName>
</protein>
<dbReference type="Gene3D" id="3.40.190.100">
    <property type="entry name" value="Glycine betaine-binding periplasmic protein, domain 2"/>
    <property type="match status" value="1"/>
</dbReference>
<name>A0A3D5Q8Z5_FLESI</name>
<comment type="caution">
    <text evidence="3">The sequence shown here is derived from an EMBL/GenBank/DDBJ whole genome shotgun (WGS) entry which is preliminary data.</text>
</comment>
<evidence type="ECO:0000313" key="3">
    <source>
        <dbReference type="EMBL" id="HCW92120.1"/>
    </source>
</evidence>
<sequence length="307" mass="34636">MKIFFRVFFLILFLTAAVSAFAKPVVKFGVPAWPGVTVKSEVAAQILKTMGYETEQSVLSAPAVFESLKTNNLDAYLAGWSPQEDTMINPLKEKGEIKLLGTNLDEGRISLCVPTYVWEAGVKSFADLDKYAEKFEHKIYNLQPGTGMNNHMTEIIANDVAGLGDWTQVESSTPAMLATVRAQMRQNKWVTFGCWKPHWMNVILDIKYLEGVPGTEKFVSKSVVYTIVRKGLKEDYPEVYKFLDQIKVNSELQSKWIYEFGYKKRAPEDVAKEWIGGNLDIVEKWLKGVKTVDGEPAAEVLRNTFAK</sequence>
<dbReference type="GO" id="GO:0022857">
    <property type="term" value="F:transmembrane transporter activity"/>
    <property type="evidence" value="ECO:0007669"/>
    <property type="project" value="InterPro"/>
</dbReference>
<dbReference type="GO" id="GO:0043190">
    <property type="term" value="C:ATP-binding cassette (ABC) transporter complex"/>
    <property type="evidence" value="ECO:0007669"/>
    <property type="project" value="InterPro"/>
</dbReference>
<dbReference type="GO" id="GO:0042597">
    <property type="term" value="C:periplasmic space"/>
    <property type="evidence" value="ECO:0007669"/>
    <property type="project" value="InterPro"/>
</dbReference>
<organism evidence="3 4">
    <name type="scientific">Flexistipes sinusarabici</name>
    <dbReference type="NCBI Taxonomy" id="2352"/>
    <lineage>
        <taxon>Bacteria</taxon>
        <taxon>Pseudomonadati</taxon>
        <taxon>Deferribacterota</taxon>
        <taxon>Deferribacteres</taxon>
        <taxon>Deferribacterales</taxon>
        <taxon>Flexistipitaceae</taxon>
        <taxon>Flexistipes</taxon>
    </lineage>
</organism>
<dbReference type="Pfam" id="PF04069">
    <property type="entry name" value="OpuAC"/>
    <property type="match status" value="1"/>
</dbReference>
<feature type="domain" description="ABC-type glycine betaine transport system substrate-binding" evidence="2">
    <location>
        <begin position="26"/>
        <end position="275"/>
    </location>
</feature>
<evidence type="ECO:0000313" key="4">
    <source>
        <dbReference type="Proteomes" id="UP000262325"/>
    </source>
</evidence>
<dbReference type="InterPro" id="IPR007210">
    <property type="entry name" value="ABC_Gly_betaine_transp_sub-bd"/>
</dbReference>
<keyword evidence="1" id="KW-0732">Signal</keyword>
<feature type="chain" id="PRO_5017756515" evidence="1">
    <location>
        <begin position="23"/>
        <end position="307"/>
    </location>
</feature>
<reference evidence="3 4" key="1">
    <citation type="journal article" date="2018" name="Nat. Biotechnol.">
        <title>A standardized bacterial taxonomy based on genome phylogeny substantially revises the tree of life.</title>
        <authorList>
            <person name="Parks D.H."/>
            <person name="Chuvochina M."/>
            <person name="Waite D.W."/>
            <person name="Rinke C."/>
            <person name="Skarshewski A."/>
            <person name="Chaumeil P.A."/>
            <person name="Hugenholtz P."/>
        </authorList>
    </citation>
    <scope>NUCLEOTIDE SEQUENCE [LARGE SCALE GENOMIC DNA]</scope>
    <source>
        <strain evidence="3">UBA8672</strain>
    </source>
</reference>
<evidence type="ECO:0000259" key="2">
    <source>
        <dbReference type="Pfam" id="PF04069"/>
    </source>
</evidence>
<proteinExistence type="predicted"/>
<dbReference type="EMBL" id="DPPF01000008">
    <property type="protein sequence ID" value="HCW92120.1"/>
    <property type="molecule type" value="Genomic_DNA"/>
</dbReference>
<dbReference type="Proteomes" id="UP000262325">
    <property type="component" value="Unassembled WGS sequence"/>
</dbReference>
<dbReference type="InterPro" id="IPR017783">
    <property type="entry name" value="ABC_choline_sub-bd"/>
</dbReference>
<gene>
    <name evidence="3" type="ORF">DHM44_00385</name>
</gene>
<dbReference type="Gene3D" id="3.40.190.10">
    <property type="entry name" value="Periplasmic binding protein-like II"/>
    <property type="match status" value="1"/>
</dbReference>
<evidence type="ECO:0000256" key="1">
    <source>
        <dbReference type="SAM" id="SignalP"/>
    </source>
</evidence>
<dbReference type="AlphaFoldDB" id="A0A3D5Q8Z5"/>
<dbReference type="GO" id="GO:0033265">
    <property type="term" value="F:choline binding"/>
    <property type="evidence" value="ECO:0007669"/>
    <property type="project" value="InterPro"/>
</dbReference>
<accession>A0A3D5Q8Z5</accession>